<proteinExistence type="inferred from homology"/>
<organism evidence="10 11">
    <name type="scientific">Clupea harengus</name>
    <name type="common">Atlantic herring</name>
    <dbReference type="NCBI Taxonomy" id="7950"/>
    <lineage>
        <taxon>Eukaryota</taxon>
        <taxon>Metazoa</taxon>
        <taxon>Chordata</taxon>
        <taxon>Craniata</taxon>
        <taxon>Vertebrata</taxon>
        <taxon>Euteleostomi</taxon>
        <taxon>Actinopterygii</taxon>
        <taxon>Neopterygii</taxon>
        <taxon>Teleostei</taxon>
        <taxon>Clupei</taxon>
        <taxon>Clupeiformes</taxon>
        <taxon>Clupeoidei</taxon>
        <taxon>Clupeidae</taxon>
        <taxon>Clupea</taxon>
    </lineage>
</organism>
<evidence type="ECO:0000256" key="1">
    <source>
        <dbReference type="ARBA" id="ARBA00004398"/>
    </source>
</evidence>
<feature type="signal peptide" evidence="9">
    <location>
        <begin position="1"/>
        <end position="18"/>
    </location>
</feature>
<evidence type="ECO:0000256" key="4">
    <source>
        <dbReference type="ARBA" id="ARBA00022525"/>
    </source>
</evidence>
<feature type="compositionally biased region" description="Acidic residues" evidence="8">
    <location>
        <begin position="315"/>
        <end position="325"/>
    </location>
</feature>
<evidence type="ECO:0000313" key="11">
    <source>
        <dbReference type="RefSeq" id="XP_031437266.1"/>
    </source>
</evidence>
<dbReference type="RefSeq" id="XP_031437266.1">
    <property type="nucleotide sequence ID" value="XM_031581406.2"/>
</dbReference>
<dbReference type="Proteomes" id="UP000515152">
    <property type="component" value="Chromosome 15"/>
</dbReference>
<dbReference type="CTD" id="1113"/>
<dbReference type="GO" id="GO:0086030">
    <property type="term" value="P:adenylate cyclase-activating adrenergic receptor signaling pathway involved in cardiac muscle relaxation"/>
    <property type="evidence" value="ECO:0007669"/>
    <property type="project" value="TreeGrafter"/>
</dbReference>
<evidence type="ECO:0000256" key="7">
    <source>
        <dbReference type="ARBA" id="ARBA00040787"/>
    </source>
</evidence>
<feature type="compositionally biased region" description="Basic and acidic residues" evidence="8">
    <location>
        <begin position="147"/>
        <end position="168"/>
    </location>
</feature>
<feature type="region of interest" description="Disordered" evidence="8">
    <location>
        <begin position="93"/>
        <end position="391"/>
    </location>
</feature>
<feature type="compositionally biased region" description="Polar residues" evidence="8">
    <location>
        <begin position="175"/>
        <end position="188"/>
    </location>
</feature>
<name>A0A6P8GIN9_CLUHA</name>
<evidence type="ECO:0000256" key="2">
    <source>
        <dbReference type="ARBA" id="ARBA00004613"/>
    </source>
</evidence>
<sequence>MITTGFLVLMAMVNYVSPIPVPKGENEDIQVMKCIVEVIADALSRPHPLPVSQHCLDTLRTDERLVSILRHRNFLKELQAIAVEGANERAQLTEGQTTMTGQVTQLPQDAPEDLEANPDRSMLLAGMRPGEKRGAEEEEEGEEESAEREATESQESREGNEIEDKEQDRSEEEQNPSNHISDSMNQGNKSEEKGEMADTETEEEKEEKEKEEKKQSSSAEEKEEDEDEKTLAQNGKVGDGQGETSEAKPSAEEEKRKRTASDSAEGERKKEHVGEEEEEEEEEEGEKRGVSAKTWSRLTHQPRGLQAPRRAKVEQEEEVEEEEEEERRSSEYKQLQGAPHHSKEESPEEEATQGLQHSPEETELRMMARREPEPRDEEGSASRKTEEPQIESLAAIESELENMAKKLHEFRHG</sequence>
<feature type="compositionally biased region" description="Acidic residues" evidence="8">
    <location>
        <begin position="197"/>
        <end position="206"/>
    </location>
</feature>
<dbReference type="Pfam" id="PF01271">
    <property type="entry name" value="Granin"/>
    <property type="match status" value="1"/>
</dbReference>
<evidence type="ECO:0000313" key="10">
    <source>
        <dbReference type="Proteomes" id="UP000515152"/>
    </source>
</evidence>
<dbReference type="GO" id="GO:0042583">
    <property type="term" value="C:chromaffin granule"/>
    <property type="evidence" value="ECO:0007669"/>
    <property type="project" value="TreeGrafter"/>
</dbReference>
<evidence type="ECO:0000256" key="8">
    <source>
        <dbReference type="SAM" id="MobiDB-lite"/>
    </source>
</evidence>
<dbReference type="PRINTS" id="PR00659">
    <property type="entry name" value="CHROMOGRANIN"/>
</dbReference>
<dbReference type="PROSITE" id="PS00422">
    <property type="entry name" value="GRANINS_1"/>
    <property type="match status" value="1"/>
</dbReference>
<dbReference type="GO" id="GO:0005615">
    <property type="term" value="C:extracellular space"/>
    <property type="evidence" value="ECO:0007669"/>
    <property type="project" value="TreeGrafter"/>
</dbReference>
<accession>A0A6P8GIN9</accession>
<keyword evidence="5" id="KW-1015">Disulfide bond</keyword>
<dbReference type="PANTHER" id="PTHR10583:SF1">
    <property type="entry name" value="CHROMOGRANIN-A"/>
    <property type="match status" value="1"/>
</dbReference>
<keyword evidence="6" id="KW-0968">Cytoplasmic vesicle</keyword>
<dbReference type="GO" id="GO:0033604">
    <property type="term" value="P:negative regulation of catecholamine secretion"/>
    <property type="evidence" value="ECO:0007669"/>
    <property type="project" value="TreeGrafter"/>
</dbReference>
<feature type="compositionally biased region" description="Acidic residues" evidence="8">
    <location>
        <begin position="136"/>
        <end position="146"/>
    </location>
</feature>
<evidence type="ECO:0000256" key="5">
    <source>
        <dbReference type="ARBA" id="ARBA00023157"/>
    </source>
</evidence>
<dbReference type="GO" id="GO:0030133">
    <property type="term" value="C:transport vesicle"/>
    <property type="evidence" value="ECO:0007669"/>
    <property type="project" value="UniProtKB-SubCell"/>
</dbReference>
<dbReference type="InterPro" id="IPR001990">
    <property type="entry name" value="Granin"/>
</dbReference>
<dbReference type="GO" id="GO:0042742">
    <property type="term" value="P:defense response to bacterium"/>
    <property type="evidence" value="ECO:0007669"/>
    <property type="project" value="TreeGrafter"/>
</dbReference>
<comment type="similarity">
    <text evidence="3">Belongs to the chromogranin/secretogranin protein family.</text>
</comment>
<dbReference type="OrthoDB" id="9948620at2759"/>
<feature type="compositionally biased region" description="Basic and acidic residues" evidence="8">
    <location>
        <begin position="245"/>
        <end position="273"/>
    </location>
</feature>
<feature type="compositionally biased region" description="Basic and acidic residues" evidence="8">
    <location>
        <begin position="358"/>
        <end position="387"/>
    </location>
</feature>
<reference evidence="11" key="1">
    <citation type="submission" date="2025-08" db="UniProtKB">
        <authorList>
            <consortium name="RefSeq"/>
        </authorList>
    </citation>
    <scope>IDENTIFICATION</scope>
</reference>
<dbReference type="PANTHER" id="PTHR10583">
    <property type="entry name" value="CHROMOGRANIN"/>
    <property type="match status" value="1"/>
</dbReference>
<comment type="subcellular location">
    <subcellularLocation>
        <location evidence="1">Cytoplasmic vesicle</location>
        <location evidence="1">Secretory vesicle</location>
    </subcellularLocation>
    <subcellularLocation>
        <location evidence="2">Secreted</location>
    </subcellularLocation>
</comment>
<keyword evidence="9" id="KW-0732">Signal</keyword>
<dbReference type="GeneID" id="105896991"/>
<dbReference type="InterPro" id="IPR018054">
    <property type="entry name" value="Chromogranin_CS"/>
</dbReference>
<gene>
    <name evidence="11" type="primary">chga</name>
</gene>
<protein>
    <recommendedName>
        <fullName evidence="7">Chromogranin-A</fullName>
    </recommendedName>
</protein>
<keyword evidence="4" id="KW-0964">Secreted</keyword>
<dbReference type="GO" id="GO:0046676">
    <property type="term" value="P:negative regulation of insulin secretion"/>
    <property type="evidence" value="ECO:0007669"/>
    <property type="project" value="TreeGrafter"/>
</dbReference>
<evidence type="ECO:0000256" key="6">
    <source>
        <dbReference type="ARBA" id="ARBA00023329"/>
    </source>
</evidence>
<dbReference type="KEGG" id="char:105896991"/>
<feature type="chain" id="PRO_5028221301" description="Chromogranin-A" evidence="9">
    <location>
        <begin position="19"/>
        <end position="413"/>
    </location>
</feature>
<feature type="compositionally biased region" description="Acidic residues" evidence="8">
    <location>
        <begin position="274"/>
        <end position="284"/>
    </location>
</feature>
<dbReference type="AlphaFoldDB" id="A0A6P8GIN9"/>
<feature type="compositionally biased region" description="Polar residues" evidence="8">
    <location>
        <begin position="93"/>
        <end position="107"/>
    </location>
</feature>
<evidence type="ECO:0000256" key="3">
    <source>
        <dbReference type="ARBA" id="ARBA00005723"/>
    </source>
</evidence>
<dbReference type="InterPro" id="IPR001819">
    <property type="entry name" value="Chromogranin_AB"/>
</dbReference>
<keyword evidence="10" id="KW-1185">Reference proteome</keyword>
<evidence type="ECO:0000256" key="9">
    <source>
        <dbReference type="SAM" id="SignalP"/>
    </source>
</evidence>